<gene>
    <name evidence="1" type="ORF">D5086_031991</name>
</gene>
<keyword evidence="2" id="KW-1185">Reference proteome</keyword>
<dbReference type="Proteomes" id="UP000309997">
    <property type="component" value="Unassembled WGS sequence"/>
</dbReference>
<name>A0ACC4AK72_POPAL</name>
<accession>A0ACC4AK72</accession>
<comment type="caution">
    <text evidence="1">The sequence shown here is derived from an EMBL/GenBank/DDBJ whole genome shotgun (WGS) entry which is preliminary data.</text>
</comment>
<evidence type="ECO:0000313" key="2">
    <source>
        <dbReference type="Proteomes" id="UP000309997"/>
    </source>
</evidence>
<organism evidence="1 2">
    <name type="scientific">Populus alba</name>
    <name type="common">White poplar</name>
    <dbReference type="NCBI Taxonomy" id="43335"/>
    <lineage>
        <taxon>Eukaryota</taxon>
        <taxon>Viridiplantae</taxon>
        <taxon>Streptophyta</taxon>
        <taxon>Embryophyta</taxon>
        <taxon>Tracheophyta</taxon>
        <taxon>Spermatophyta</taxon>
        <taxon>Magnoliopsida</taxon>
        <taxon>eudicotyledons</taxon>
        <taxon>Gunneridae</taxon>
        <taxon>Pentapetalae</taxon>
        <taxon>rosids</taxon>
        <taxon>fabids</taxon>
        <taxon>Malpighiales</taxon>
        <taxon>Salicaceae</taxon>
        <taxon>Saliceae</taxon>
        <taxon>Populus</taxon>
    </lineage>
</organism>
<sequence length="711" mass="77311">MGSYIEENSASPVKLPTIKFTRLFINGEFVDSVSGKTFETIDPRTGEVIARVAEGDKEDVDLAVKAARKAFDDGPWPRMSGAERGRIMMKYADIIDEHIEELAALDAIDAGKLFSWGKAVDIPTVARLIRYYAGAADKIHGEVLKMSRELHGYTLREPIGVAGHIIPWNFPSSMFFMMSAPALAAGCTMIVKPAEQTPLSALFYGHLAKQAGMPDGVINVITGYGPTAGAAIASHMDIDKVCFTGSTEVGRKIMQAAATSNLKQVSLELGGKSPLLIFDDADVDKAADLALLGILYNKGEICVASSRVFVQEGIYDEFVKILKEKAKDWVVGDPFDPRSRLGPQVDKQQFDKILSYIEHGKREGASLLTGGKPVGKKGYFIEPTVFTDVKEEMMIATDEIFGPVMSLMKFKEKSITGNARQFAAAKVEEQRETRYRSSEIPTLSIIVSDSLKFFMRFSRKEEDDVEEKADGRVVAEAAGGVVGPAEAVMFLQMVLGFGLKSRFDEESLRKLVAENASRRILAKLAAAIGFGEKMGDIIDELVKNGKEIEAVYFASENLLEENGLLCLKKPKQRGRGVRQLPTATKSQKTSEAMVSAAGMLSPWQHSIARLEDILGHSTTLSQSVYEGPAAAPYASTYGISHAQSPSAISQQPYHHSQSPNAIPQQLYSQPAENMSAAGFRASGSYGSQTSYGAYDYGSAAPVTYQPSSYTQ</sequence>
<proteinExistence type="predicted"/>
<reference evidence="1 2" key="1">
    <citation type="journal article" date="2024" name="Plant Biotechnol. J.">
        <title>Genome and CRISPR/Cas9 system of a widespread forest tree (Populus alba) in the world.</title>
        <authorList>
            <person name="Liu Y.J."/>
            <person name="Jiang P.F."/>
            <person name="Han X.M."/>
            <person name="Li X.Y."/>
            <person name="Wang H.M."/>
            <person name="Wang Y.J."/>
            <person name="Wang X.X."/>
            <person name="Zeng Q.Y."/>
        </authorList>
    </citation>
    <scope>NUCLEOTIDE SEQUENCE [LARGE SCALE GENOMIC DNA]</scope>
    <source>
        <strain evidence="2">cv. PAL-ZL1</strain>
    </source>
</reference>
<protein>
    <submittedName>
        <fullName evidence="1">Uncharacterized protein</fullName>
    </submittedName>
</protein>
<evidence type="ECO:0000313" key="1">
    <source>
        <dbReference type="EMBL" id="KAL3566576.1"/>
    </source>
</evidence>
<dbReference type="EMBL" id="RCHU02000018">
    <property type="protein sequence ID" value="KAL3566576.1"/>
    <property type="molecule type" value="Genomic_DNA"/>
</dbReference>